<feature type="domain" description="Molybdopterin-guanine dinucleotide biosynthesis protein B (MobB)" evidence="1">
    <location>
        <begin position="18"/>
        <end position="141"/>
    </location>
</feature>
<evidence type="ECO:0000313" key="3">
    <source>
        <dbReference type="Proteomes" id="UP000608071"/>
    </source>
</evidence>
<dbReference type="Proteomes" id="UP000608071">
    <property type="component" value="Unassembled WGS sequence"/>
</dbReference>
<evidence type="ECO:0000259" key="1">
    <source>
        <dbReference type="Pfam" id="PF03205"/>
    </source>
</evidence>
<sequence length="193" mass="21315">MLSGMKQEEVRSIGSLPVLQVIGYKNSGKTTLCCKLIAALTAKGVRVGSAKRDAHTFELDDAGTDSSKHLASGAVETVLTSKTATRMMRESETSLDQIAEQMKERVDLLLAEGFKTAPYPKIALLRDQNDMESLLRQASNIKLFLSWQDSLVLEGIQWQRENGYAEIPIIFMNNETTVLQHSISLALSLLSQK</sequence>
<dbReference type="PANTHER" id="PTHR40072">
    <property type="entry name" value="MOLYBDOPTERIN-GUANINE DINUCLEOTIDE BIOSYNTHESIS ADAPTER PROTEIN-RELATED"/>
    <property type="match status" value="1"/>
</dbReference>
<dbReference type="PANTHER" id="PTHR40072:SF1">
    <property type="entry name" value="MOLYBDOPTERIN-GUANINE DINUCLEOTIDE BIOSYNTHESIS ADAPTER PROTEIN"/>
    <property type="match status" value="1"/>
</dbReference>
<gene>
    <name evidence="2" type="primary">mobB</name>
    <name evidence="2" type="ORF">H9647_01275</name>
</gene>
<protein>
    <submittedName>
        <fullName evidence="2">Molybdopterin-guanine dinucleotide biosynthesis protein B</fullName>
    </submittedName>
</protein>
<dbReference type="InterPro" id="IPR027417">
    <property type="entry name" value="P-loop_NTPase"/>
</dbReference>
<dbReference type="NCBIfam" id="TIGR00176">
    <property type="entry name" value="mobB"/>
    <property type="match status" value="1"/>
</dbReference>
<dbReference type="CDD" id="cd03116">
    <property type="entry name" value="MobB"/>
    <property type="match status" value="1"/>
</dbReference>
<proteinExistence type="predicted"/>
<dbReference type="RefSeq" id="WP_191797444.1">
    <property type="nucleotide sequence ID" value="NZ_JACSQL010000001.1"/>
</dbReference>
<dbReference type="EMBL" id="JACSQL010000001">
    <property type="protein sequence ID" value="MBD7966685.1"/>
    <property type="molecule type" value="Genomic_DNA"/>
</dbReference>
<comment type="caution">
    <text evidence="2">The sequence shown here is derived from an EMBL/GenBank/DDBJ whole genome shotgun (WGS) entry which is preliminary data.</text>
</comment>
<dbReference type="Gene3D" id="3.40.50.300">
    <property type="entry name" value="P-loop containing nucleotide triphosphate hydrolases"/>
    <property type="match status" value="1"/>
</dbReference>
<organism evidence="2 3">
    <name type="scientific">Paenibacillus gallinarum</name>
    <dbReference type="NCBI Taxonomy" id="2762232"/>
    <lineage>
        <taxon>Bacteria</taxon>
        <taxon>Bacillati</taxon>
        <taxon>Bacillota</taxon>
        <taxon>Bacilli</taxon>
        <taxon>Bacillales</taxon>
        <taxon>Paenibacillaceae</taxon>
        <taxon>Paenibacillus</taxon>
    </lineage>
</organism>
<evidence type="ECO:0000313" key="2">
    <source>
        <dbReference type="EMBL" id="MBD7966685.1"/>
    </source>
</evidence>
<keyword evidence="3" id="KW-1185">Reference proteome</keyword>
<name>A0ABR8ST65_9BACL</name>
<dbReference type="InterPro" id="IPR052539">
    <property type="entry name" value="MGD_biosynthesis_adapter"/>
</dbReference>
<accession>A0ABR8ST65</accession>
<reference evidence="2 3" key="1">
    <citation type="submission" date="2020-08" db="EMBL/GenBank/DDBJ databases">
        <title>A Genomic Blueprint of the Chicken Gut Microbiome.</title>
        <authorList>
            <person name="Gilroy R."/>
            <person name="Ravi A."/>
            <person name="Getino M."/>
            <person name="Pursley I."/>
            <person name="Horton D.L."/>
            <person name="Alikhan N.-F."/>
            <person name="Baker D."/>
            <person name="Gharbi K."/>
            <person name="Hall N."/>
            <person name="Watson M."/>
            <person name="Adriaenssens E.M."/>
            <person name="Foster-Nyarko E."/>
            <person name="Jarju S."/>
            <person name="Secka A."/>
            <person name="Antonio M."/>
            <person name="Oren A."/>
            <person name="Chaudhuri R."/>
            <person name="La Ragione R.M."/>
            <person name="Hildebrand F."/>
            <person name="Pallen M.J."/>
        </authorList>
    </citation>
    <scope>NUCLEOTIDE SEQUENCE [LARGE SCALE GENOMIC DNA]</scope>
    <source>
        <strain evidence="2 3">Sa2BVA9</strain>
    </source>
</reference>
<dbReference type="SUPFAM" id="SSF52540">
    <property type="entry name" value="P-loop containing nucleoside triphosphate hydrolases"/>
    <property type="match status" value="1"/>
</dbReference>
<dbReference type="InterPro" id="IPR004435">
    <property type="entry name" value="MobB_dom"/>
</dbReference>
<dbReference type="Pfam" id="PF03205">
    <property type="entry name" value="MobB"/>
    <property type="match status" value="1"/>
</dbReference>